<dbReference type="RefSeq" id="XP_013439614.1">
    <property type="nucleotide sequence ID" value="XM_013584160.1"/>
</dbReference>
<comment type="subcellular location">
    <subcellularLocation>
        <location evidence="1">Plastid</location>
    </subcellularLocation>
</comment>
<feature type="chain" id="PRO_5004673524" evidence="9">
    <location>
        <begin position="25"/>
        <end position="343"/>
    </location>
</feature>
<dbReference type="GO" id="GO:0005762">
    <property type="term" value="C:mitochondrial large ribosomal subunit"/>
    <property type="evidence" value="ECO:0007669"/>
    <property type="project" value="TreeGrafter"/>
</dbReference>
<evidence type="ECO:0000256" key="5">
    <source>
        <dbReference type="ARBA" id="ARBA00022884"/>
    </source>
</evidence>
<dbReference type="AlphaFoldDB" id="U6MDD6"/>
<gene>
    <name evidence="10" type="ORF">ENH_00009570</name>
</gene>
<sequence>MHAQRGPHWVLLLFVLLLLHPQQQQQQQQQQLVSGFLLPAVPPAVCSSRGSAACWGPAGRFPGGPPPGGPPPPWGAPWPSSPGAPGAPGAPGGPGGPPRGAPRKGYRGAPRGPLGALLNSPAQAKLAALGDGKSRSGEYLVAEIGGRKRWLERGRFYDVNLLQQKEGGLLLLLRVLLLQQQDGTLLLGQPFLEHIRVWATVVKHFRGPKLHLGKQRPKKWRKVWGHRQAQTRIRIDKIEDTKETLLLPNALQDPLLAALLAVRRAEKPSRVLPQYKKLGLQAADRKELLLLGEDPLALFDPKMNQFAADRLAAGHSDVLPILGEGLQPQPQQQLLRLLQPRRH</sequence>
<dbReference type="GO" id="GO:0006412">
    <property type="term" value="P:translation"/>
    <property type="evidence" value="ECO:0007669"/>
    <property type="project" value="InterPro"/>
</dbReference>
<evidence type="ECO:0000313" key="11">
    <source>
        <dbReference type="Proteomes" id="UP000030754"/>
    </source>
</evidence>
<reference evidence="10" key="1">
    <citation type="submission" date="2013-10" db="EMBL/GenBank/DDBJ databases">
        <title>Genomic analysis of the causative agents of coccidiosis in chickens.</title>
        <authorList>
            <person name="Reid A.J."/>
            <person name="Blake D."/>
            <person name="Billington K."/>
            <person name="Browne H."/>
            <person name="Dunn M."/>
            <person name="Hung S."/>
            <person name="Kawahara F."/>
            <person name="Miranda-Saavedra D."/>
            <person name="Mourier T."/>
            <person name="Nagra H."/>
            <person name="Otto T.D."/>
            <person name="Rawlings N."/>
            <person name="Sanchez A."/>
            <person name="Sanders M."/>
            <person name="Subramaniam C."/>
            <person name="Tay Y."/>
            <person name="Dear P."/>
            <person name="Doerig C."/>
            <person name="Gruber A."/>
            <person name="Parkinson J."/>
            <person name="Shirley M."/>
            <person name="Wan K.L."/>
            <person name="Berriman M."/>
            <person name="Tomley F."/>
            <person name="Pain A."/>
        </authorList>
    </citation>
    <scope>NUCLEOTIDE SEQUENCE [LARGE SCALE GENOMIC DNA]</scope>
    <source>
        <strain evidence="10">Houghton</strain>
    </source>
</reference>
<dbReference type="Proteomes" id="UP000030754">
    <property type="component" value="Unassembled WGS sequence"/>
</dbReference>
<accession>U6MDD6</accession>
<evidence type="ECO:0000256" key="9">
    <source>
        <dbReference type="SAM" id="SignalP"/>
    </source>
</evidence>
<evidence type="ECO:0000256" key="2">
    <source>
        <dbReference type="ARBA" id="ARBA00008563"/>
    </source>
</evidence>
<comment type="similarity">
    <text evidence="2">Belongs to the bacterial ribosomal protein bL21 family.</text>
</comment>
<keyword evidence="5" id="KW-0694">RNA-binding</keyword>
<keyword evidence="7" id="KW-0687">Ribonucleoprotein</keyword>
<dbReference type="EMBL" id="HG722396">
    <property type="protein sequence ID" value="CDJ62252.1"/>
    <property type="molecule type" value="Genomic_DNA"/>
</dbReference>
<reference evidence="10" key="2">
    <citation type="submission" date="2013-10" db="EMBL/GenBank/DDBJ databases">
        <authorList>
            <person name="Aslett M."/>
        </authorList>
    </citation>
    <scope>NUCLEOTIDE SEQUENCE [LARGE SCALE GENOMIC DNA]</scope>
    <source>
        <strain evidence="10">Houghton</strain>
    </source>
</reference>
<evidence type="ECO:0000256" key="6">
    <source>
        <dbReference type="ARBA" id="ARBA00022980"/>
    </source>
</evidence>
<evidence type="ECO:0000313" key="10">
    <source>
        <dbReference type="EMBL" id="CDJ62252.1"/>
    </source>
</evidence>
<dbReference type="InterPro" id="IPR028909">
    <property type="entry name" value="bL21-like"/>
</dbReference>
<feature type="region of interest" description="Disordered" evidence="8">
    <location>
        <begin position="63"/>
        <end position="114"/>
    </location>
</feature>
<dbReference type="GO" id="GO:0019843">
    <property type="term" value="F:rRNA binding"/>
    <property type="evidence" value="ECO:0007669"/>
    <property type="project" value="UniProtKB-KW"/>
</dbReference>
<dbReference type="Pfam" id="PF00829">
    <property type="entry name" value="Ribosomal_L21p"/>
    <property type="match status" value="1"/>
</dbReference>
<evidence type="ECO:0000256" key="8">
    <source>
        <dbReference type="SAM" id="MobiDB-lite"/>
    </source>
</evidence>
<feature type="compositionally biased region" description="Pro residues" evidence="8">
    <location>
        <begin position="63"/>
        <end position="82"/>
    </location>
</feature>
<feature type="signal peptide" evidence="9">
    <location>
        <begin position="1"/>
        <end position="24"/>
    </location>
</feature>
<dbReference type="OrthoDB" id="5994at2759"/>
<evidence type="ECO:0000256" key="3">
    <source>
        <dbReference type="ARBA" id="ARBA00022640"/>
    </source>
</evidence>
<keyword evidence="11" id="KW-1185">Reference proteome</keyword>
<dbReference type="SUPFAM" id="SSF141091">
    <property type="entry name" value="L21p-like"/>
    <property type="match status" value="1"/>
</dbReference>
<name>U6MDD6_9EIME</name>
<dbReference type="InterPro" id="IPR036164">
    <property type="entry name" value="bL21-like_sf"/>
</dbReference>
<keyword evidence="3" id="KW-0934">Plastid</keyword>
<evidence type="ECO:0000256" key="4">
    <source>
        <dbReference type="ARBA" id="ARBA00022730"/>
    </source>
</evidence>
<evidence type="ECO:0000256" key="1">
    <source>
        <dbReference type="ARBA" id="ARBA00004474"/>
    </source>
</evidence>
<keyword evidence="6 10" id="KW-0689">Ribosomal protein</keyword>
<dbReference type="InterPro" id="IPR001787">
    <property type="entry name" value="Ribosomal_bL21"/>
</dbReference>
<dbReference type="HAMAP" id="MF_01363">
    <property type="entry name" value="Ribosomal_bL21"/>
    <property type="match status" value="1"/>
</dbReference>
<dbReference type="GO" id="GO:0003735">
    <property type="term" value="F:structural constituent of ribosome"/>
    <property type="evidence" value="ECO:0007669"/>
    <property type="project" value="InterPro"/>
</dbReference>
<dbReference type="PANTHER" id="PTHR21349:SF7">
    <property type="entry name" value="LARGE RIBOSOMAL SUBUNIT PROTEIN BL21C"/>
    <property type="match status" value="1"/>
</dbReference>
<evidence type="ECO:0000256" key="7">
    <source>
        <dbReference type="ARBA" id="ARBA00023274"/>
    </source>
</evidence>
<protein>
    <submittedName>
        <fullName evidence="10">Ribosomal protein L21, putative</fullName>
    </submittedName>
</protein>
<proteinExistence type="inferred from homology"/>
<dbReference type="NCBIfam" id="TIGR00061">
    <property type="entry name" value="L21"/>
    <property type="match status" value="1"/>
</dbReference>
<dbReference type="GO" id="GO:0009536">
    <property type="term" value="C:plastid"/>
    <property type="evidence" value="ECO:0007669"/>
    <property type="project" value="UniProtKB-SubCell"/>
</dbReference>
<dbReference type="GeneID" id="25471143"/>
<keyword evidence="9" id="KW-0732">Signal</keyword>
<dbReference type="VEuPathDB" id="ToxoDB:ENH_00009570"/>
<keyword evidence="4" id="KW-0699">rRNA-binding</keyword>
<organism evidence="10 11">
    <name type="scientific">Eimeria necatrix</name>
    <dbReference type="NCBI Taxonomy" id="51315"/>
    <lineage>
        <taxon>Eukaryota</taxon>
        <taxon>Sar</taxon>
        <taxon>Alveolata</taxon>
        <taxon>Apicomplexa</taxon>
        <taxon>Conoidasida</taxon>
        <taxon>Coccidia</taxon>
        <taxon>Eucoccidiorida</taxon>
        <taxon>Eimeriorina</taxon>
        <taxon>Eimeriidae</taxon>
        <taxon>Eimeria</taxon>
    </lineage>
</organism>
<dbReference type="PANTHER" id="PTHR21349">
    <property type="entry name" value="50S RIBOSOMAL PROTEIN L21"/>
    <property type="match status" value="1"/>
</dbReference>